<proteinExistence type="predicted"/>
<evidence type="ECO:0000313" key="2">
    <source>
        <dbReference type="Proteomes" id="UP000816034"/>
    </source>
</evidence>
<organism evidence="1 2">
    <name type="scientific">Naegleria lovaniensis</name>
    <name type="common">Amoeba</name>
    <dbReference type="NCBI Taxonomy" id="51637"/>
    <lineage>
        <taxon>Eukaryota</taxon>
        <taxon>Discoba</taxon>
        <taxon>Heterolobosea</taxon>
        <taxon>Tetramitia</taxon>
        <taxon>Eutetramitia</taxon>
        <taxon>Vahlkampfiidae</taxon>
        <taxon>Naegleria</taxon>
    </lineage>
</organism>
<dbReference type="AlphaFoldDB" id="A0AA88GNK5"/>
<accession>A0AA88GNK5</accession>
<dbReference type="GeneID" id="68098001"/>
<reference evidence="1 2" key="1">
    <citation type="journal article" date="2018" name="BMC Genomics">
        <title>The genome of Naegleria lovaniensis, the basis for a comparative approach to unravel pathogenicity factors of the human pathogenic amoeba N. fowleri.</title>
        <authorList>
            <person name="Liechti N."/>
            <person name="Schurch N."/>
            <person name="Bruggmann R."/>
            <person name="Wittwer M."/>
        </authorList>
    </citation>
    <scope>NUCLEOTIDE SEQUENCE [LARGE SCALE GENOMIC DNA]</scope>
    <source>
        <strain evidence="1 2">ATCC 30569</strain>
    </source>
</reference>
<dbReference type="EMBL" id="PYSW02000024">
    <property type="protein sequence ID" value="KAG2382344.1"/>
    <property type="molecule type" value="Genomic_DNA"/>
</dbReference>
<protein>
    <submittedName>
        <fullName evidence="1">Uncharacterized protein</fullName>
    </submittedName>
</protein>
<sequence>MFGLLHNMQRRILYYLLSLFFGGNKSYQFRPGDSVLVIEVGKDYVKYFKLTKPTTQKHSDKYLEHKQHVSSGTYLNMRSLLPLKHEKPITSLRIMEN</sequence>
<gene>
    <name evidence="1" type="ORF">C9374_005546</name>
</gene>
<comment type="caution">
    <text evidence="1">The sequence shown here is derived from an EMBL/GenBank/DDBJ whole genome shotgun (WGS) entry which is preliminary data.</text>
</comment>
<name>A0AA88GNK5_NAELO</name>
<keyword evidence="2" id="KW-1185">Reference proteome</keyword>
<dbReference type="RefSeq" id="XP_044548023.1">
    <property type="nucleotide sequence ID" value="XM_044695308.1"/>
</dbReference>
<evidence type="ECO:0000313" key="1">
    <source>
        <dbReference type="EMBL" id="KAG2382344.1"/>
    </source>
</evidence>
<dbReference type="Proteomes" id="UP000816034">
    <property type="component" value="Unassembled WGS sequence"/>
</dbReference>